<dbReference type="EMBL" id="JAPFFF010000003">
    <property type="protein sequence ID" value="KAK8894237.1"/>
    <property type="molecule type" value="Genomic_DNA"/>
</dbReference>
<gene>
    <name evidence="2" type="ORF">M9Y10_022671</name>
</gene>
<feature type="domain" description="Transcription elongation factor Eaf N-terminal" evidence="1">
    <location>
        <begin position="15"/>
        <end position="93"/>
    </location>
</feature>
<comment type="caution">
    <text evidence="2">The sequence shown here is derived from an EMBL/GenBank/DDBJ whole genome shotgun (WGS) entry which is preliminary data.</text>
</comment>
<proteinExistence type="predicted"/>
<evidence type="ECO:0000259" key="1">
    <source>
        <dbReference type="Pfam" id="PF09816"/>
    </source>
</evidence>
<sequence length="104" mass="11870">MEEKDPKVMPIKIQNGDDQFIRVQYNFCPKSVAESTASRSLIHDDSHPSVGYIDHTLNNGEKVRFQGTWKPQNESMKECIFLFTDDEVSIVPINASLLKLKKSD</sequence>
<accession>A0ABR2KTH5</accession>
<organism evidence="2 3">
    <name type="scientific">Tritrichomonas musculus</name>
    <dbReference type="NCBI Taxonomy" id="1915356"/>
    <lineage>
        <taxon>Eukaryota</taxon>
        <taxon>Metamonada</taxon>
        <taxon>Parabasalia</taxon>
        <taxon>Tritrichomonadida</taxon>
        <taxon>Tritrichomonadidae</taxon>
        <taxon>Tritrichomonas</taxon>
    </lineage>
</organism>
<evidence type="ECO:0000313" key="2">
    <source>
        <dbReference type="EMBL" id="KAK8894237.1"/>
    </source>
</evidence>
<keyword evidence="3" id="KW-1185">Reference proteome</keyword>
<protein>
    <recommendedName>
        <fullName evidence="1">Transcription elongation factor Eaf N-terminal domain-containing protein</fullName>
    </recommendedName>
</protein>
<dbReference type="Pfam" id="PF09816">
    <property type="entry name" value="EAF"/>
    <property type="match status" value="1"/>
</dbReference>
<evidence type="ECO:0000313" key="3">
    <source>
        <dbReference type="Proteomes" id="UP001470230"/>
    </source>
</evidence>
<dbReference type="InterPro" id="IPR019194">
    <property type="entry name" value="Tscrpt_elong_fac_Eaf_N"/>
</dbReference>
<dbReference type="Proteomes" id="UP001470230">
    <property type="component" value="Unassembled WGS sequence"/>
</dbReference>
<name>A0ABR2KTH5_9EUKA</name>
<reference evidence="2 3" key="1">
    <citation type="submission" date="2024-04" db="EMBL/GenBank/DDBJ databases">
        <title>Tritrichomonas musculus Genome.</title>
        <authorList>
            <person name="Alves-Ferreira E."/>
            <person name="Grigg M."/>
            <person name="Lorenzi H."/>
            <person name="Galac M."/>
        </authorList>
    </citation>
    <scope>NUCLEOTIDE SEQUENCE [LARGE SCALE GENOMIC DNA]</scope>
    <source>
        <strain evidence="2 3">EAF2021</strain>
    </source>
</reference>